<dbReference type="Pfam" id="PF08613">
    <property type="entry name" value="Cyclin"/>
    <property type="match status" value="1"/>
</dbReference>
<dbReference type="GO" id="GO:0019901">
    <property type="term" value="F:protein kinase binding"/>
    <property type="evidence" value="ECO:0007669"/>
    <property type="project" value="InterPro"/>
</dbReference>
<evidence type="ECO:0008006" key="2">
    <source>
        <dbReference type="Google" id="ProtNLM"/>
    </source>
</evidence>
<protein>
    <recommendedName>
        <fullName evidence="2">Cyclin N-terminal domain-containing protein</fullName>
    </recommendedName>
</protein>
<dbReference type="InterPro" id="IPR013922">
    <property type="entry name" value="Cyclin_PHO80-like"/>
</dbReference>
<accession>A0A6B2LJA5</accession>
<proteinExistence type="predicted"/>
<dbReference type="EMBL" id="GIBP01007809">
    <property type="protein sequence ID" value="NDV36778.1"/>
    <property type="molecule type" value="Transcribed_RNA"/>
</dbReference>
<reference evidence="1" key="1">
    <citation type="journal article" date="2020" name="J. Eukaryot. Microbiol.">
        <title>De novo Sequencing, Assembly and Annotation of the Transcriptome for the Free-Living Testate Amoeba Arcella intermedia.</title>
        <authorList>
            <person name="Ribeiro G.M."/>
            <person name="Porfirio-Sousa A.L."/>
            <person name="Maurer-Alcala X.X."/>
            <person name="Katz L.A."/>
            <person name="Lahr D.J.G."/>
        </authorList>
    </citation>
    <scope>NUCLEOTIDE SEQUENCE</scope>
</reference>
<sequence length="188" mass="22066">MDQILVAVSACIVRCIHLQKPECFFDPIYDERVYRFHPFKSLKKHLTIDDIWKFLLKIQQSQNLPIEAFVLCTIYVDRLSKSSCVYLNPFNWKRILMICLMVASKMFSDFPACNGDFISTFPHLDPMGTNQLERLFLKHIDYNVYVSSSVYTMYYFALISMIRRTREEREGEDVGPFSPLLVALDLSH</sequence>
<evidence type="ECO:0000313" key="1">
    <source>
        <dbReference type="EMBL" id="NDV36778.1"/>
    </source>
</evidence>
<name>A0A6B2LJA5_9EUKA</name>
<organism evidence="1">
    <name type="scientific">Arcella intermedia</name>
    <dbReference type="NCBI Taxonomy" id="1963864"/>
    <lineage>
        <taxon>Eukaryota</taxon>
        <taxon>Amoebozoa</taxon>
        <taxon>Tubulinea</taxon>
        <taxon>Elardia</taxon>
        <taxon>Arcellinida</taxon>
        <taxon>Sphaerothecina</taxon>
        <taxon>Arcellidae</taxon>
        <taxon>Arcella</taxon>
    </lineage>
</organism>
<dbReference type="SUPFAM" id="SSF47954">
    <property type="entry name" value="Cyclin-like"/>
    <property type="match status" value="1"/>
</dbReference>
<dbReference type="PANTHER" id="PTHR14248">
    <property type="entry name" value="CYCLIN Y, ISOFORM A"/>
    <property type="match status" value="1"/>
</dbReference>
<dbReference type="InterPro" id="IPR036915">
    <property type="entry name" value="Cyclin-like_sf"/>
</dbReference>
<dbReference type="Gene3D" id="1.10.472.10">
    <property type="entry name" value="Cyclin-like"/>
    <property type="match status" value="1"/>
</dbReference>
<dbReference type="AlphaFoldDB" id="A0A6B2LJA5"/>